<evidence type="ECO:0000256" key="1">
    <source>
        <dbReference type="ARBA" id="ARBA00023015"/>
    </source>
</evidence>
<name>A0A1H0DP40_9FIRM</name>
<dbReference type="RefSeq" id="WP_092641846.1">
    <property type="nucleotide sequence ID" value="NZ_FNID01000029.1"/>
</dbReference>
<evidence type="ECO:0000313" key="5">
    <source>
        <dbReference type="EMBL" id="SDN71912.1"/>
    </source>
</evidence>
<dbReference type="STRING" id="258515.SAMN05192585_12942"/>
<dbReference type="CDD" id="cd00090">
    <property type="entry name" value="HTH_ARSR"/>
    <property type="match status" value="1"/>
</dbReference>
<keyword evidence="2" id="KW-0238">DNA-binding</keyword>
<evidence type="ECO:0000259" key="4">
    <source>
        <dbReference type="PROSITE" id="PS50987"/>
    </source>
</evidence>
<organism evidence="5 6">
    <name type="scientific">Acetanaerobacterium elongatum</name>
    <dbReference type="NCBI Taxonomy" id="258515"/>
    <lineage>
        <taxon>Bacteria</taxon>
        <taxon>Bacillati</taxon>
        <taxon>Bacillota</taxon>
        <taxon>Clostridia</taxon>
        <taxon>Eubacteriales</taxon>
        <taxon>Oscillospiraceae</taxon>
        <taxon>Acetanaerobacterium</taxon>
    </lineage>
</organism>
<dbReference type="InterPro" id="IPR011991">
    <property type="entry name" value="ArsR-like_HTH"/>
</dbReference>
<accession>A0A1H0DP40</accession>
<gene>
    <name evidence="5" type="ORF">SAMN05192585_12942</name>
</gene>
<keyword evidence="6" id="KW-1185">Reference proteome</keyword>
<keyword evidence="1" id="KW-0805">Transcription regulation</keyword>
<dbReference type="InterPro" id="IPR051081">
    <property type="entry name" value="HTH_MetalResp_TranReg"/>
</dbReference>
<sequence length="112" mass="12992">MVDIFKALSDETRLRILAAIWDDEMCVCEIEKGLKLTQSNASRHLTTLKNAGILSYSKKAQWAYYRISDTFRTEHSVLWAYLQQKLKNIPAYLADGEECKKCREQNLCNNND</sequence>
<reference evidence="5 6" key="1">
    <citation type="submission" date="2016-10" db="EMBL/GenBank/DDBJ databases">
        <authorList>
            <person name="de Groot N.N."/>
        </authorList>
    </citation>
    <scope>NUCLEOTIDE SEQUENCE [LARGE SCALE GENOMIC DNA]</scope>
    <source>
        <strain evidence="5 6">CGMCC 1.5012</strain>
    </source>
</reference>
<dbReference type="PROSITE" id="PS50987">
    <property type="entry name" value="HTH_ARSR_2"/>
    <property type="match status" value="1"/>
</dbReference>
<dbReference type="SUPFAM" id="SSF46785">
    <property type="entry name" value="Winged helix' DNA-binding domain"/>
    <property type="match status" value="1"/>
</dbReference>
<dbReference type="InterPro" id="IPR036390">
    <property type="entry name" value="WH_DNA-bd_sf"/>
</dbReference>
<dbReference type="GO" id="GO:0003700">
    <property type="term" value="F:DNA-binding transcription factor activity"/>
    <property type="evidence" value="ECO:0007669"/>
    <property type="project" value="InterPro"/>
</dbReference>
<dbReference type="NCBIfam" id="NF033788">
    <property type="entry name" value="HTH_metalloreg"/>
    <property type="match status" value="1"/>
</dbReference>
<dbReference type="GO" id="GO:0003677">
    <property type="term" value="F:DNA binding"/>
    <property type="evidence" value="ECO:0007669"/>
    <property type="project" value="UniProtKB-KW"/>
</dbReference>
<dbReference type="SMART" id="SM00418">
    <property type="entry name" value="HTH_ARSR"/>
    <property type="match status" value="1"/>
</dbReference>
<dbReference type="EMBL" id="FNID01000029">
    <property type="protein sequence ID" value="SDN71912.1"/>
    <property type="molecule type" value="Genomic_DNA"/>
</dbReference>
<evidence type="ECO:0000256" key="3">
    <source>
        <dbReference type="ARBA" id="ARBA00023163"/>
    </source>
</evidence>
<evidence type="ECO:0000256" key="2">
    <source>
        <dbReference type="ARBA" id="ARBA00023125"/>
    </source>
</evidence>
<dbReference type="Pfam" id="PF01022">
    <property type="entry name" value="HTH_5"/>
    <property type="match status" value="1"/>
</dbReference>
<dbReference type="PANTHER" id="PTHR33154">
    <property type="entry name" value="TRANSCRIPTIONAL REGULATOR, ARSR FAMILY"/>
    <property type="match status" value="1"/>
</dbReference>
<keyword evidence="3" id="KW-0804">Transcription</keyword>
<protein>
    <submittedName>
        <fullName evidence="5">Transcriptional regulator, ArsR family</fullName>
    </submittedName>
</protein>
<dbReference type="Gene3D" id="1.10.10.10">
    <property type="entry name" value="Winged helix-like DNA-binding domain superfamily/Winged helix DNA-binding domain"/>
    <property type="match status" value="1"/>
</dbReference>
<dbReference type="PRINTS" id="PR00778">
    <property type="entry name" value="HTHARSR"/>
</dbReference>
<dbReference type="InterPro" id="IPR036388">
    <property type="entry name" value="WH-like_DNA-bd_sf"/>
</dbReference>
<dbReference type="InterPro" id="IPR001845">
    <property type="entry name" value="HTH_ArsR_DNA-bd_dom"/>
</dbReference>
<dbReference type="Proteomes" id="UP000199182">
    <property type="component" value="Unassembled WGS sequence"/>
</dbReference>
<dbReference type="OrthoDB" id="9798835at2"/>
<dbReference type="PANTHER" id="PTHR33154:SF18">
    <property type="entry name" value="ARSENICAL RESISTANCE OPERON REPRESSOR"/>
    <property type="match status" value="1"/>
</dbReference>
<dbReference type="AlphaFoldDB" id="A0A1H0DP40"/>
<feature type="domain" description="HTH arsR-type" evidence="4">
    <location>
        <begin position="1"/>
        <end position="97"/>
    </location>
</feature>
<proteinExistence type="predicted"/>
<evidence type="ECO:0000313" key="6">
    <source>
        <dbReference type="Proteomes" id="UP000199182"/>
    </source>
</evidence>